<keyword evidence="2" id="KW-1133">Transmembrane helix</keyword>
<dbReference type="VEuPathDB" id="FungiDB:ASPZODRAFT_87589"/>
<feature type="compositionally biased region" description="Polar residues" evidence="1">
    <location>
        <begin position="354"/>
        <end position="364"/>
    </location>
</feature>
<dbReference type="GO" id="GO:0016020">
    <property type="term" value="C:membrane"/>
    <property type="evidence" value="ECO:0007669"/>
    <property type="project" value="TreeGrafter"/>
</dbReference>
<sequence>MAVPLPEVHSLAECVSFPQTVMPFVSEFLALPTRLLEAGQDVDTLKEVYFTTNPFVTAIAFALLLCPLFLVTSEIFRNWSQVDRVWSILPAVYNVHFAVWARATGISSQRLDTIALVTILWSLRLTFNYWRKGGYQWGSEDYRWQIIRSKINNGFLFFLLNVVFICVVQSLLLALITAPTYVFLVVSQVHGHEEFGIPDLVFSRLMFFFIVIELLADQQQWSFQRAKGEYLKTARIPDRYKGRYTQEDLDRGFVVSGLWSWCRHPNFAAEQAIWLTLYIWSCYITQTYVNWTGIGVLGYLLIFQGSTPLTESISAAKYPEYVEYQARVGRFIPRLSVEAKGSHVAEGSKKKNKSTLSEVDQAEQTAEGKKTN</sequence>
<evidence type="ECO:0000256" key="1">
    <source>
        <dbReference type="SAM" id="MobiDB-lite"/>
    </source>
</evidence>
<protein>
    <recommendedName>
        <fullName evidence="5">Steroid 5-alpha reductase C-terminal domain-containing protein</fullName>
    </recommendedName>
</protein>
<dbReference type="Gene3D" id="1.20.120.1630">
    <property type="match status" value="1"/>
</dbReference>
<evidence type="ECO:0000313" key="3">
    <source>
        <dbReference type="EMBL" id="OJJ51341.1"/>
    </source>
</evidence>
<evidence type="ECO:0000313" key="4">
    <source>
        <dbReference type="Proteomes" id="UP000184188"/>
    </source>
</evidence>
<proteinExistence type="predicted"/>
<evidence type="ECO:0000256" key="2">
    <source>
        <dbReference type="SAM" id="Phobius"/>
    </source>
</evidence>
<name>A0A1L9SW62_9EURO</name>
<reference evidence="4" key="1">
    <citation type="journal article" date="2017" name="Genome Biol.">
        <title>Comparative genomics reveals high biological diversity and specific adaptations in the industrially and medically important fungal genus Aspergillus.</title>
        <authorList>
            <person name="de Vries R.P."/>
            <person name="Riley R."/>
            <person name="Wiebenga A."/>
            <person name="Aguilar-Osorio G."/>
            <person name="Amillis S."/>
            <person name="Uchima C.A."/>
            <person name="Anderluh G."/>
            <person name="Asadollahi M."/>
            <person name="Askin M."/>
            <person name="Barry K."/>
            <person name="Battaglia E."/>
            <person name="Bayram O."/>
            <person name="Benocci T."/>
            <person name="Braus-Stromeyer S.A."/>
            <person name="Caldana C."/>
            <person name="Canovas D."/>
            <person name="Cerqueira G.C."/>
            <person name="Chen F."/>
            <person name="Chen W."/>
            <person name="Choi C."/>
            <person name="Clum A."/>
            <person name="Dos Santos R.A."/>
            <person name="Damasio A.R."/>
            <person name="Diallinas G."/>
            <person name="Emri T."/>
            <person name="Fekete E."/>
            <person name="Flipphi M."/>
            <person name="Freyberg S."/>
            <person name="Gallo A."/>
            <person name="Gournas C."/>
            <person name="Habgood R."/>
            <person name="Hainaut M."/>
            <person name="Harispe M.L."/>
            <person name="Henrissat B."/>
            <person name="Hilden K.S."/>
            <person name="Hope R."/>
            <person name="Hossain A."/>
            <person name="Karabika E."/>
            <person name="Karaffa L."/>
            <person name="Karanyi Z."/>
            <person name="Krasevec N."/>
            <person name="Kuo A."/>
            <person name="Kusch H."/>
            <person name="LaButti K."/>
            <person name="Lagendijk E.L."/>
            <person name="Lapidus A."/>
            <person name="Levasseur A."/>
            <person name="Lindquist E."/>
            <person name="Lipzen A."/>
            <person name="Logrieco A.F."/>
            <person name="MacCabe A."/>
            <person name="Maekelae M.R."/>
            <person name="Malavazi I."/>
            <person name="Melin P."/>
            <person name="Meyer V."/>
            <person name="Mielnichuk N."/>
            <person name="Miskei M."/>
            <person name="Molnar A.P."/>
            <person name="Mule G."/>
            <person name="Ngan C.Y."/>
            <person name="Orejas M."/>
            <person name="Orosz E."/>
            <person name="Ouedraogo J.P."/>
            <person name="Overkamp K.M."/>
            <person name="Park H.-S."/>
            <person name="Perrone G."/>
            <person name="Piumi F."/>
            <person name="Punt P.J."/>
            <person name="Ram A.F."/>
            <person name="Ramon A."/>
            <person name="Rauscher S."/>
            <person name="Record E."/>
            <person name="Riano-Pachon D.M."/>
            <person name="Robert V."/>
            <person name="Roehrig J."/>
            <person name="Ruller R."/>
            <person name="Salamov A."/>
            <person name="Salih N.S."/>
            <person name="Samson R.A."/>
            <person name="Sandor E."/>
            <person name="Sanguinetti M."/>
            <person name="Schuetze T."/>
            <person name="Sepcic K."/>
            <person name="Shelest E."/>
            <person name="Sherlock G."/>
            <person name="Sophianopoulou V."/>
            <person name="Squina F.M."/>
            <person name="Sun H."/>
            <person name="Susca A."/>
            <person name="Todd R.B."/>
            <person name="Tsang A."/>
            <person name="Unkles S.E."/>
            <person name="van de Wiele N."/>
            <person name="van Rossen-Uffink D."/>
            <person name="Oliveira J.V."/>
            <person name="Vesth T.C."/>
            <person name="Visser J."/>
            <person name="Yu J.-H."/>
            <person name="Zhou M."/>
            <person name="Andersen M.R."/>
            <person name="Archer D.B."/>
            <person name="Baker S.E."/>
            <person name="Benoit I."/>
            <person name="Brakhage A.A."/>
            <person name="Braus G.H."/>
            <person name="Fischer R."/>
            <person name="Frisvad J.C."/>
            <person name="Goldman G.H."/>
            <person name="Houbraken J."/>
            <person name="Oakley B."/>
            <person name="Pocsi I."/>
            <person name="Scazzocchio C."/>
            <person name="Seiboth B."/>
            <person name="vanKuyk P.A."/>
            <person name="Wortman J."/>
            <person name="Dyer P.S."/>
            <person name="Grigoriev I.V."/>
        </authorList>
    </citation>
    <scope>NUCLEOTIDE SEQUENCE [LARGE SCALE GENOMIC DNA]</scope>
    <source>
        <strain evidence="4">CBS 506.65</strain>
    </source>
</reference>
<dbReference type="PANTHER" id="PTHR32251:SF23">
    <property type="entry name" value="3-OXO-5-ALPHA-STEROID 4-DEHYDROGENASE (DUF1295)"/>
    <property type="match status" value="1"/>
</dbReference>
<dbReference type="Pfam" id="PF06966">
    <property type="entry name" value="DUF1295"/>
    <property type="match status" value="1"/>
</dbReference>
<gene>
    <name evidence="3" type="ORF">ASPZODRAFT_87589</name>
</gene>
<dbReference type="InterPro" id="IPR010721">
    <property type="entry name" value="UstE-like"/>
</dbReference>
<feature type="region of interest" description="Disordered" evidence="1">
    <location>
        <begin position="341"/>
        <end position="372"/>
    </location>
</feature>
<dbReference type="EMBL" id="KV878336">
    <property type="protein sequence ID" value="OJJ51341.1"/>
    <property type="molecule type" value="Genomic_DNA"/>
</dbReference>
<keyword evidence="2" id="KW-0472">Membrane</keyword>
<keyword evidence="2" id="KW-0812">Transmembrane</keyword>
<dbReference type="GeneID" id="34616769"/>
<dbReference type="OrthoDB" id="201504at2759"/>
<feature type="transmembrane region" description="Helical" evidence="2">
    <location>
        <begin position="151"/>
        <end position="176"/>
    </location>
</feature>
<dbReference type="RefSeq" id="XP_022585851.1">
    <property type="nucleotide sequence ID" value="XM_022730305.1"/>
</dbReference>
<organism evidence="3 4">
    <name type="scientific">Penicilliopsis zonata CBS 506.65</name>
    <dbReference type="NCBI Taxonomy" id="1073090"/>
    <lineage>
        <taxon>Eukaryota</taxon>
        <taxon>Fungi</taxon>
        <taxon>Dikarya</taxon>
        <taxon>Ascomycota</taxon>
        <taxon>Pezizomycotina</taxon>
        <taxon>Eurotiomycetes</taxon>
        <taxon>Eurotiomycetidae</taxon>
        <taxon>Eurotiales</taxon>
        <taxon>Aspergillaceae</taxon>
        <taxon>Penicilliopsis</taxon>
    </lineage>
</organism>
<dbReference type="AlphaFoldDB" id="A0A1L9SW62"/>
<keyword evidence="4" id="KW-1185">Reference proteome</keyword>
<dbReference type="Proteomes" id="UP000184188">
    <property type="component" value="Unassembled WGS sequence"/>
</dbReference>
<accession>A0A1L9SW62</accession>
<feature type="transmembrane region" description="Helical" evidence="2">
    <location>
        <begin position="55"/>
        <end position="73"/>
    </location>
</feature>
<evidence type="ECO:0008006" key="5">
    <source>
        <dbReference type="Google" id="ProtNLM"/>
    </source>
</evidence>
<dbReference type="PANTHER" id="PTHR32251">
    <property type="entry name" value="3-OXO-5-ALPHA-STEROID 4-DEHYDROGENASE"/>
    <property type="match status" value="1"/>
</dbReference>